<name>A0A0C1N9B6_9CYAN</name>
<evidence type="ECO:0000313" key="2">
    <source>
        <dbReference type="EMBL" id="KIE11247.1"/>
    </source>
</evidence>
<protein>
    <submittedName>
        <fullName evidence="2">Uncharacterized protein</fullName>
    </submittedName>
</protein>
<reference evidence="1" key="2">
    <citation type="submission" date="2019-11" db="EMBL/GenBank/DDBJ databases">
        <title>Improved Assembly of Tolypothrix boutellei genome.</title>
        <authorList>
            <person name="Sarangi A.N."/>
            <person name="Mukherjee M."/>
            <person name="Ghosh S."/>
            <person name="Singh D."/>
            <person name="Das A."/>
            <person name="Kant S."/>
            <person name="Prusty A."/>
            <person name="Tripathy S."/>
        </authorList>
    </citation>
    <scope>NUCLEOTIDE SEQUENCE</scope>
    <source>
        <strain evidence="1">VB521301</strain>
    </source>
</reference>
<evidence type="ECO:0000313" key="3">
    <source>
        <dbReference type="Proteomes" id="UP000029738"/>
    </source>
</evidence>
<dbReference type="EMBL" id="JHEG04000001">
    <property type="protein sequence ID" value="KAF3887310.1"/>
    <property type="molecule type" value="Genomic_DNA"/>
</dbReference>
<dbReference type="AlphaFoldDB" id="A0A0C1N9B6"/>
<reference evidence="2" key="1">
    <citation type="journal article" date="2015" name="Genome Announc.">
        <title>Draft Genome Sequence of Tolypothrix boutellei Strain VB521301.</title>
        <authorList>
            <person name="Chandrababunaidu M.M."/>
            <person name="Singh D."/>
            <person name="Sen D."/>
            <person name="Bhan S."/>
            <person name="Das S."/>
            <person name="Gupta A."/>
            <person name="Adhikary S.P."/>
            <person name="Tripathy S."/>
        </authorList>
    </citation>
    <scope>NUCLEOTIDE SEQUENCE</scope>
    <source>
        <strain evidence="2">VB521301</strain>
    </source>
</reference>
<dbReference type="EMBL" id="JHEG02000048">
    <property type="protein sequence ID" value="KIE11247.1"/>
    <property type="molecule type" value="Genomic_DNA"/>
</dbReference>
<organism evidence="2">
    <name type="scientific">Tolypothrix bouteillei VB521301</name>
    <dbReference type="NCBI Taxonomy" id="1479485"/>
    <lineage>
        <taxon>Bacteria</taxon>
        <taxon>Bacillati</taxon>
        <taxon>Cyanobacteriota</taxon>
        <taxon>Cyanophyceae</taxon>
        <taxon>Nostocales</taxon>
        <taxon>Tolypothrichaceae</taxon>
        <taxon>Tolypothrix</taxon>
    </lineage>
</organism>
<sequence>MAQNINKTGLLQKVIKSLQEVADFIFSPWMHRAYVKSLHRRVEYLERKVYEGVPNTEERLEVLIQHWQNQFDLLQNQAKTQLDKLVEYDLHQQVLEILKEQTHIIIQTIKPNIEDLVCEIEKKKHLDDKETEADLQAKQHKLQESLTQIQHLNDLLPHIEAQTAASLEAGHWLLAIREDLAQDLAKELLGRQNSQIKVFRTQLSRYLKLLGSCLENGIEPRLLYQGIISHEQPSPEIYLEAFNLIKNRYIPEWEYSSHVSKKAAEELKKYFNYLTDYLVTVLL</sequence>
<proteinExistence type="predicted"/>
<accession>A0A0C1N9B6</accession>
<dbReference type="RefSeq" id="WP_038087982.1">
    <property type="nucleotide sequence ID" value="NZ_JHEG04000001.1"/>
</dbReference>
<keyword evidence="3" id="KW-1185">Reference proteome</keyword>
<gene>
    <name evidence="2" type="ORF">DA73_0222980</name>
    <name evidence="1" type="ORF">DA73_0400018810</name>
</gene>
<dbReference type="Proteomes" id="UP000029738">
    <property type="component" value="Unassembled WGS sequence"/>
</dbReference>
<dbReference type="OrthoDB" id="510361at2"/>
<comment type="caution">
    <text evidence="2">The sequence shown here is derived from an EMBL/GenBank/DDBJ whole genome shotgun (WGS) entry which is preliminary data.</text>
</comment>
<evidence type="ECO:0000313" key="1">
    <source>
        <dbReference type="EMBL" id="KAF3887310.1"/>
    </source>
</evidence>